<dbReference type="AlphaFoldDB" id="A0A0C3QQW7"/>
<feature type="region of interest" description="Disordered" evidence="1">
    <location>
        <begin position="44"/>
        <end position="76"/>
    </location>
</feature>
<dbReference type="EMBL" id="KN822976">
    <property type="protein sequence ID" value="KIO30044.1"/>
    <property type="molecule type" value="Genomic_DNA"/>
</dbReference>
<keyword evidence="3" id="KW-1185">Reference proteome</keyword>
<sequence>MHGRSYVAESCTNFERTRAPPVSCFPHHDNWIPPALTVSISLERKMGGNSSSGSTPSPARSLPKRILPNRAGDPRTLHNVRRSLSIAVMF</sequence>
<accession>A0A0C3QQW7</accession>
<dbReference type="Proteomes" id="UP000054248">
    <property type="component" value="Unassembled WGS sequence"/>
</dbReference>
<reference evidence="2 3" key="1">
    <citation type="submission" date="2014-04" db="EMBL/GenBank/DDBJ databases">
        <authorList>
            <consortium name="DOE Joint Genome Institute"/>
            <person name="Kuo A."/>
            <person name="Girlanda M."/>
            <person name="Perotto S."/>
            <person name="Kohler A."/>
            <person name="Nagy L.G."/>
            <person name="Floudas D."/>
            <person name="Copeland A."/>
            <person name="Barry K.W."/>
            <person name="Cichocki N."/>
            <person name="Veneault-Fourrey C."/>
            <person name="LaButti K."/>
            <person name="Lindquist E.A."/>
            <person name="Lipzen A."/>
            <person name="Lundell T."/>
            <person name="Morin E."/>
            <person name="Murat C."/>
            <person name="Sun H."/>
            <person name="Tunlid A."/>
            <person name="Henrissat B."/>
            <person name="Grigoriev I.V."/>
            <person name="Hibbett D.S."/>
            <person name="Martin F."/>
            <person name="Nordberg H.P."/>
            <person name="Cantor M.N."/>
            <person name="Hua S.X."/>
        </authorList>
    </citation>
    <scope>NUCLEOTIDE SEQUENCE [LARGE SCALE GENOMIC DNA]</scope>
    <source>
        <strain evidence="2 3">MUT 4182</strain>
    </source>
</reference>
<evidence type="ECO:0000256" key="1">
    <source>
        <dbReference type="SAM" id="MobiDB-lite"/>
    </source>
</evidence>
<evidence type="ECO:0000313" key="2">
    <source>
        <dbReference type="EMBL" id="KIO30044.1"/>
    </source>
</evidence>
<dbReference type="HOGENOM" id="CLU_2442490_0_0_1"/>
<proteinExistence type="predicted"/>
<name>A0A0C3QQW7_9AGAM</name>
<organism evidence="2 3">
    <name type="scientific">Tulasnella calospora MUT 4182</name>
    <dbReference type="NCBI Taxonomy" id="1051891"/>
    <lineage>
        <taxon>Eukaryota</taxon>
        <taxon>Fungi</taxon>
        <taxon>Dikarya</taxon>
        <taxon>Basidiomycota</taxon>
        <taxon>Agaricomycotina</taxon>
        <taxon>Agaricomycetes</taxon>
        <taxon>Cantharellales</taxon>
        <taxon>Tulasnellaceae</taxon>
        <taxon>Tulasnella</taxon>
    </lineage>
</organism>
<reference evidence="3" key="2">
    <citation type="submission" date="2015-01" db="EMBL/GenBank/DDBJ databases">
        <title>Evolutionary Origins and Diversification of the Mycorrhizal Mutualists.</title>
        <authorList>
            <consortium name="DOE Joint Genome Institute"/>
            <consortium name="Mycorrhizal Genomics Consortium"/>
            <person name="Kohler A."/>
            <person name="Kuo A."/>
            <person name="Nagy L.G."/>
            <person name="Floudas D."/>
            <person name="Copeland A."/>
            <person name="Barry K.W."/>
            <person name="Cichocki N."/>
            <person name="Veneault-Fourrey C."/>
            <person name="LaButti K."/>
            <person name="Lindquist E.A."/>
            <person name="Lipzen A."/>
            <person name="Lundell T."/>
            <person name="Morin E."/>
            <person name="Murat C."/>
            <person name="Riley R."/>
            <person name="Ohm R."/>
            <person name="Sun H."/>
            <person name="Tunlid A."/>
            <person name="Henrissat B."/>
            <person name="Grigoriev I.V."/>
            <person name="Hibbett D.S."/>
            <person name="Martin F."/>
        </authorList>
    </citation>
    <scope>NUCLEOTIDE SEQUENCE [LARGE SCALE GENOMIC DNA]</scope>
    <source>
        <strain evidence="3">MUT 4182</strain>
    </source>
</reference>
<gene>
    <name evidence="2" type="ORF">M407DRAFT_242387</name>
</gene>
<evidence type="ECO:0000313" key="3">
    <source>
        <dbReference type="Proteomes" id="UP000054248"/>
    </source>
</evidence>
<protein>
    <submittedName>
        <fullName evidence="2">Uncharacterized protein</fullName>
    </submittedName>
</protein>